<organism evidence="2 3">
    <name type="scientific">Lentisphaera araneosa HTCC2155</name>
    <dbReference type="NCBI Taxonomy" id="313628"/>
    <lineage>
        <taxon>Bacteria</taxon>
        <taxon>Pseudomonadati</taxon>
        <taxon>Lentisphaerota</taxon>
        <taxon>Lentisphaeria</taxon>
        <taxon>Lentisphaerales</taxon>
        <taxon>Lentisphaeraceae</taxon>
        <taxon>Lentisphaera</taxon>
    </lineage>
</organism>
<evidence type="ECO:0000313" key="2">
    <source>
        <dbReference type="EMBL" id="EDM26894.1"/>
    </source>
</evidence>
<accession>A6DNE6</accession>
<dbReference type="EMBL" id="ABCK01000013">
    <property type="protein sequence ID" value="EDM26894.1"/>
    <property type="molecule type" value="Genomic_DNA"/>
</dbReference>
<dbReference type="Proteomes" id="UP000004947">
    <property type="component" value="Unassembled WGS sequence"/>
</dbReference>
<reference evidence="2 3" key="1">
    <citation type="journal article" date="2010" name="J. Bacteriol.">
        <title>Genome sequence of Lentisphaera araneosa HTCC2155T, the type species of the order Lentisphaerales in the phylum Lentisphaerae.</title>
        <authorList>
            <person name="Thrash J.C."/>
            <person name="Cho J.C."/>
            <person name="Vergin K.L."/>
            <person name="Morris R.M."/>
            <person name="Giovannoni S.J."/>
        </authorList>
    </citation>
    <scope>NUCLEOTIDE SEQUENCE [LARGE SCALE GENOMIC DNA]</scope>
    <source>
        <strain evidence="2 3">HTCC2155</strain>
    </source>
</reference>
<gene>
    <name evidence="2" type="ORF">LNTAR_06599</name>
</gene>
<comment type="caution">
    <text evidence="2">The sequence shown here is derived from an EMBL/GenBank/DDBJ whole genome shotgun (WGS) entry which is preliminary data.</text>
</comment>
<protein>
    <submittedName>
        <fullName evidence="2">Uncharacterized protein</fullName>
    </submittedName>
</protein>
<name>A6DNE6_9BACT</name>
<keyword evidence="1" id="KW-0812">Transmembrane</keyword>
<keyword evidence="1" id="KW-0472">Membrane</keyword>
<keyword evidence="1" id="KW-1133">Transmembrane helix</keyword>
<dbReference type="AlphaFoldDB" id="A6DNE6"/>
<feature type="transmembrane region" description="Helical" evidence="1">
    <location>
        <begin position="59"/>
        <end position="79"/>
    </location>
</feature>
<dbReference type="RefSeq" id="WP_007279384.1">
    <property type="nucleotide sequence ID" value="NZ_ABCK01000013.1"/>
</dbReference>
<evidence type="ECO:0000256" key="1">
    <source>
        <dbReference type="SAM" id="Phobius"/>
    </source>
</evidence>
<keyword evidence="3" id="KW-1185">Reference proteome</keyword>
<sequence>MNNFLKQLKELLPKAHNRLAFATVYGGLTLAASPPFIEQIVSAIFKKTIDLSITDYDQYVGICFVVVGLFYHIIITNIITKMQMEEGSKTSNTTHQLNIIISFKVIKFYDLDLKLITGDTDKDRLRILTVGNSFFIDYKNGELLCHAKDQEPIKVTIDETSYTVIPLKIEFYPQKTVFSYTINNRDYKIESEEKSIFNLKSDKIIIGSSENFYGEFGVKAILLSSGEFSATELANCVYKLENISADLSDPLNFTIQTYLTYNHDYKSFIQTTLMNQPSCNTTHHVNAIDWVCDDFPEFEIGFLAKTVHITGLNGFWGSYKSIFKEKIKERKTEHSD</sequence>
<proteinExistence type="predicted"/>
<evidence type="ECO:0000313" key="3">
    <source>
        <dbReference type="Proteomes" id="UP000004947"/>
    </source>
</evidence>